<dbReference type="PIRSF" id="PIRSF000194">
    <property type="entry name" value="DHFR"/>
    <property type="match status" value="1"/>
</dbReference>
<organism evidence="9 10">
    <name type="scientific">Piscirickettsia salmonis</name>
    <dbReference type="NCBI Taxonomy" id="1238"/>
    <lineage>
        <taxon>Bacteria</taxon>
        <taxon>Pseudomonadati</taxon>
        <taxon>Pseudomonadota</taxon>
        <taxon>Gammaproteobacteria</taxon>
        <taxon>Thiotrichales</taxon>
        <taxon>Piscirickettsiaceae</taxon>
        <taxon>Piscirickettsia</taxon>
    </lineage>
</organism>
<dbReference type="Proteomes" id="UP000029558">
    <property type="component" value="Chromosome"/>
</dbReference>
<evidence type="ECO:0000313" key="9">
    <source>
        <dbReference type="EMBL" id="ALB24167.1"/>
    </source>
</evidence>
<keyword evidence="6 8" id="KW-0560">Oxidoreductase</keyword>
<evidence type="ECO:0000256" key="8">
    <source>
        <dbReference type="PIRNR" id="PIRNR000194"/>
    </source>
</evidence>
<evidence type="ECO:0000313" key="10">
    <source>
        <dbReference type="Proteomes" id="UP000029558"/>
    </source>
</evidence>
<evidence type="ECO:0000256" key="4">
    <source>
        <dbReference type="ARBA" id="ARBA00022563"/>
    </source>
</evidence>
<keyword evidence="5 8" id="KW-0521">NADP</keyword>
<dbReference type="AlphaFoldDB" id="A0A1L6TFE4"/>
<dbReference type="FunFam" id="3.40.430.10:FF:000001">
    <property type="entry name" value="Dihydrofolate reductase"/>
    <property type="match status" value="1"/>
</dbReference>
<dbReference type="InterPro" id="IPR012259">
    <property type="entry name" value="DHFR"/>
</dbReference>
<dbReference type="InterPro" id="IPR024072">
    <property type="entry name" value="DHFR-like_dom_sf"/>
</dbReference>
<accession>A0A1L6TFE4</accession>
<proteinExistence type="inferred from homology"/>
<dbReference type="CDD" id="cd00209">
    <property type="entry name" value="DHFR"/>
    <property type="match status" value="1"/>
</dbReference>
<dbReference type="PANTHER" id="PTHR48069">
    <property type="entry name" value="DIHYDROFOLATE REDUCTASE"/>
    <property type="match status" value="1"/>
</dbReference>
<dbReference type="RefSeq" id="WP_017375796.1">
    <property type="nucleotide sequence ID" value="NZ_CP012508.1"/>
</dbReference>
<dbReference type="GO" id="GO:0004146">
    <property type="term" value="F:dihydrofolate reductase activity"/>
    <property type="evidence" value="ECO:0007669"/>
    <property type="project" value="UniProtKB-EC"/>
</dbReference>
<name>A0A1L6TFE4_PISSA</name>
<dbReference type="OrthoDB" id="9804315at2"/>
<dbReference type="GO" id="GO:0005829">
    <property type="term" value="C:cytosol"/>
    <property type="evidence" value="ECO:0007669"/>
    <property type="project" value="TreeGrafter"/>
</dbReference>
<dbReference type="PANTHER" id="PTHR48069:SF3">
    <property type="entry name" value="DIHYDROFOLATE REDUCTASE"/>
    <property type="match status" value="1"/>
</dbReference>
<dbReference type="PROSITE" id="PS51330">
    <property type="entry name" value="DHFR_2"/>
    <property type="match status" value="1"/>
</dbReference>
<dbReference type="InterPro" id="IPR001796">
    <property type="entry name" value="DHFR_dom"/>
</dbReference>
<evidence type="ECO:0000256" key="7">
    <source>
        <dbReference type="ARBA" id="ARBA00025067"/>
    </source>
</evidence>
<evidence type="ECO:0000256" key="3">
    <source>
        <dbReference type="ARBA" id="ARBA00012856"/>
    </source>
</evidence>
<evidence type="ECO:0000256" key="5">
    <source>
        <dbReference type="ARBA" id="ARBA00022857"/>
    </source>
</evidence>
<dbReference type="SUPFAM" id="SSF53597">
    <property type="entry name" value="Dihydrofolate reductase-like"/>
    <property type="match status" value="1"/>
</dbReference>
<keyword evidence="4 8" id="KW-0554">One-carbon metabolism</keyword>
<evidence type="ECO:0000256" key="2">
    <source>
        <dbReference type="ARBA" id="ARBA00009539"/>
    </source>
</evidence>
<reference evidence="9 10" key="1">
    <citation type="journal article" date="2014" name="Genome Announc.">
        <title>Comparative Genome Analysis of Two Isolates of the Fish Pathogen Piscirickettsia salmonis from Different Hosts Reveals Major Differences in Virulence-Associated Secretion Systems.</title>
        <authorList>
            <person name="Bohle H."/>
            <person name="Henriquez P."/>
            <person name="Grothusen H."/>
            <person name="Navas E."/>
            <person name="Sandoval A."/>
            <person name="Bustamante F."/>
            <person name="Bustos P."/>
            <person name="Mancilla M."/>
        </authorList>
    </citation>
    <scope>NUCLEOTIDE SEQUENCE [LARGE SCALE GENOMIC DNA]</scope>
    <source>
        <strain evidence="10">B1-32597</strain>
    </source>
</reference>
<gene>
    <name evidence="9" type="ORF">KU39_2992</name>
</gene>
<sequence length="162" mass="18488">MRVSMIAAVANNRVIGKDNDLVWHLPDDFKWFVLQTKCKPIIMGRRSFESINSKALPDRRNIIVSSTLAPGTGFEVVKNITDALNLVADEPEVMITGGEGIYTACLPLADRLYLTLVDAEVAGDTYFPKWDHLQWQQTELNYHPIDDNHQYAYRIVILDRIR</sequence>
<dbReference type="GO" id="GO:0046452">
    <property type="term" value="P:dihydrofolate metabolic process"/>
    <property type="evidence" value="ECO:0007669"/>
    <property type="project" value="TreeGrafter"/>
</dbReference>
<dbReference type="PRINTS" id="PR00070">
    <property type="entry name" value="DHFR"/>
</dbReference>
<evidence type="ECO:0000256" key="6">
    <source>
        <dbReference type="ARBA" id="ARBA00023002"/>
    </source>
</evidence>
<comment type="pathway">
    <text evidence="1 8">Cofactor biosynthesis; tetrahydrofolate biosynthesis; 5,6,7,8-tetrahydrofolate from 7,8-dihydrofolate: step 1/1.</text>
</comment>
<protein>
    <recommendedName>
        <fullName evidence="3 8">Dihydrofolate reductase</fullName>
        <ecNumber evidence="3 8">1.5.1.3</ecNumber>
    </recommendedName>
</protein>
<dbReference type="Gene3D" id="3.40.430.10">
    <property type="entry name" value="Dihydrofolate Reductase, subunit A"/>
    <property type="match status" value="1"/>
</dbReference>
<dbReference type="EC" id="1.5.1.3" evidence="3 8"/>
<dbReference type="GO" id="GO:0046655">
    <property type="term" value="P:folic acid metabolic process"/>
    <property type="evidence" value="ECO:0007669"/>
    <property type="project" value="TreeGrafter"/>
</dbReference>
<dbReference type="GO" id="GO:0006730">
    <property type="term" value="P:one-carbon metabolic process"/>
    <property type="evidence" value="ECO:0007669"/>
    <property type="project" value="UniProtKB-KW"/>
</dbReference>
<comment type="function">
    <text evidence="7 8">Key enzyme in folate metabolism. Catalyzes an essential reaction for de novo glycine and purine synthesis, and for DNA precursor synthesis.</text>
</comment>
<comment type="catalytic activity">
    <reaction evidence="8">
        <text>(6S)-5,6,7,8-tetrahydrofolate + NADP(+) = 7,8-dihydrofolate + NADPH + H(+)</text>
        <dbReference type="Rhea" id="RHEA:15009"/>
        <dbReference type="ChEBI" id="CHEBI:15378"/>
        <dbReference type="ChEBI" id="CHEBI:57451"/>
        <dbReference type="ChEBI" id="CHEBI:57453"/>
        <dbReference type="ChEBI" id="CHEBI:57783"/>
        <dbReference type="ChEBI" id="CHEBI:58349"/>
        <dbReference type="EC" id="1.5.1.3"/>
    </reaction>
</comment>
<comment type="similarity">
    <text evidence="2 8">Belongs to the dihydrofolate reductase family.</text>
</comment>
<dbReference type="EMBL" id="CP012508">
    <property type="protein sequence ID" value="ALB24167.1"/>
    <property type="molecule type" value="Genomic_DNA"/>
</dbReference>
<dbReference type="Pfam" id="PF00186">
    <property type="entry name" value="DHFR_1"/>
    <property type="match status" value="1"/>
</dbReference>
<dbReference type="GO" id="GO:0046654">
    <property type="term" value="P:tetrahydrofolate biosynthetic process"/>
    <property type="evidence" value="ECO:0007669"/>
    <property type="project" value="UniProtKB-UniPathway"/>
</dbReference>
<evidence type="ECO:0000256" key="1">
    <source>
        <dbReference type="ARBA" id="ARBA00004903"/>
    </source>
</evidence>
<dbReference type="GO" id="GO:0070401">
    <property type="term" value="F:NADP+ binding"/>
    <property type="evidence" value="ECO:0007669"/>
    <property type="project" value="UniProtKB-ARBA"/>
</dbReference>